<dbReference type="RefSeq" id="WP_264771985.1">
    <property type="nucleotide sequence ID" value="NZ_JAPDOG010000008.1"/>
</dbReference>
<keyword evidence="1" id="KW-0812">Transmembrane</keyword>
<keyword evidence="1" id="KW-1133">Transmembrane helix</keyword>
<reference evidence="2 3" key="1">
    <citation type="submission" date="2022-10" db="EMBL/GenBank/DDBJ databases">
        <title>Defluviimonas sp. CAU 1641 isolated from mud.</title>
        <authorList>
            <person name="Kim W."/>
        </authorList>
    </citation>
    <scope>NUCLEOTIDE SEQUENCE [LARGE SCALE GENOMIC DNA]</scope>
    <source>
        <strain evidence="2 3">CAU 1641</strain>
    </source>
</reference>
<name>A0ABT3J353_9RHOB</name>
<keyword evidence="1" id="KW-0472">Membrane</keyword>
<feature type="transmembrane region" description="Helical" evidence="1">
    <location>
        <begin position="20"/>
        <end position="39"/>
    </location>
</feature>
<dbReference type="EMBL" id="JAPDOG010000008">
    <property type="protein sequence ID" value="MCW3782120.1"/>
    <property type="molecule type" value="Genomic_DNA"/>
</dbReference>
<comment type="caution">
    <text evidence="2">The sequence shown here is derived from an EMBL/GenBank/DDBJ whole genome shotgun (WGS) entry which is preliminary data.</text>
</comment>
<sequence>MSEPPSPFQAIAQLVRDHAPTAAITALIGGALALAASVTRKAFTNEAMLARLDRELAAERAWAERQRAEDRADDAARLERIEIDIRAVRDLLFEAFQRGRSD</sequence>
<proteinExistence type="predicted"/>
<gene>
    <name evidence="2" type="ORF">OM960_11005</name>
</gene>
<dbReference type="Proteomes" id="UP001207582">
    <property type="component" value="Unassembled WGS sequence"/>
</dbReference>
<evidence type="ECO:0000313" key="3">
    <source>
        <dbReference type="Proteomes" id="UP001207582"/>
    </source>
</evidence>
<evidence type="ECO:0000256" key="1">
    <source>
        <dbReference type="SAM" id="Phobius"/>
    </source>
</evidence>
<protein>
    <submittedName>
        <fullName evidence="2">Uncharacterized protein</fullName>
    </submittedName>
</protein>
<accession>A0ABT3J353</accession>
<keyword evidence="3" id="KW-1185">Reference proteome</keyword>
<evidence type="ECO:0000313" key="2">
    <source>
        <dbReference type="EMBL" id="MCW3782120.1"/>
    </source>
</evidence>
<organism evidence="2 3">
    <name type="scientific">Defluviimonas salinarum</name>
    <dbReference type="NCBI Taxonomy" id="2992147"/>
    <lineage>
        <taxon>Bacteria</taxon>
        <taxon>Pseudomonadati</taxon>
        <taxon>Pseudomonadota</taxon>
        <taxon>Alphaproteobacteria</taxon>
        <taxon>Rhodobacterales</taxon>
        <taxon>Paracoccaceae</taxon>
        <taxon>Albidovulum</taxon>
    </lineage>
</organism>